<name>A0A383VEC4_TETOB</name>
<gene>
    <name evidence="7" type="ORF">BQ4739_LOCUS4447</name>
</gene>
<dbReference type="PIRSF" id="PIRSF037016">
    <property type="entry name" value="Pseudouridin_synth_euk_prd"/>
    <property type="match status" value="1"/>
</dbReference>
<dbReference type="EMBL" id="FNXT01000354">
    <property type="protein sequence ID" value="SZX63908.1"/>
    <property type="molecule type" value="Genomic_DNA"/>
</dbReference>
<dbReference type="GO" id="GO:0008033">
    <property type="term" value="P:tRNA processing"/>
    <property type="evidence" value="ECO:0007669"/>
    <property type="project" value="UniProtKB-KW"/>
</dbReference>
<keyword evidence="3" id="KW-0413">Isomerase</keyword>
<evidence type="ECO:0000256" key="5">
    <source>
        <dbReference type="SAM" id="MobiDB-lite"/>
    </source>
</evidence>
<dbReference type="Proteomes" id="UP000256970">
    <property type="component" value="Unassembled WGS sequence"/>
</dbReference>
<evidence type="ECO:0000256" key="1">
    <source>
        <dbReference type="ARBA" id="ARBA00007953"/>
    </source>
</evidence>
<dbReference type="Pfam" id="PF01142">
    <property type="entry name" value="TruD"/>
    <property type="match status" value="1"/>
</dbReference>
<dbReference type="GO" id="GO:0001522">
    <property type="term" value="P:pseudouridine synthesis"/>
    <property type="evidence" value="ECO:0007669"/>
    <property type="project" value="InterPro"/>
</dbReference>
<keyword evidence="4" id="KW-0175">Coiled coil</keyword>
<evidence type="ECO:0000256" key="2">
    <source>
        <dbReference type="ARBA" id="ARBA00022694"/>
    </source>
</evidence>
<proteinExistence type="inferred from homology"/>
<dbReference type="InterPro" id="IPR042214">
    <property type="entry name" value="TruD_catalytic"/>
</dbReference>
<sequence>MQEQQVGIEEYTTSTTGFTGILKHRYNDFQVFEVDLTGRTAHLSATDAAPQAQQQATASSSSAVITDTAIAEVVAAFAAIAGQANAEQLQKLLTNIQQQQQQAAAAEASAQQQQQQQQGAAAPDLEVDLLPEGNKDVRKAIHQFLKSEPRLPPLATESVAAEGASAGPDGQVPHHVIRIRPGSSGGRGQRGSQDKRGQKRGKREWRDEMSWEGGDLKHVKFVMLKENTDTQAALGVVARMLHCQPRSFGFAGTKDKRGVTTQWVTAFKVSPAKLAALNPRLRGIKLGNFEFAASHLSLGQLGGNRFKLLMRDVSSSDEQHIAATVSELRSKGFLNYFGLQRFGIGAVPTHRVGAALLRGEWQGAVRLVMQGGPGERREYRQARALYMEQGDIQGALKVLPTSLVAERAVLQGLARHGSTAYLTALQGIPRTLRSMYMHAWQSWLWNRAASERFRRYGAEQAVAGDLVLLTTEQQQQDADAEAAAAAAAGGSAAAAVDALYDAEDTGTADAADEGDDVSAAASAAARLASVHVVTAAEAAAGRFSIRDVVLPLPGGRVQYPQHEAGWQLYCRMAAADGVMLPGMTAAEFADAAAAAAAAAAEAAAVGPQDGAGGTEAAARAAGAPASHGVKDFQLAGLSGDYRRLLHVPEDMQHQVIRYSNPDAELLQSDWSQLQQQQQQQLGGDRQHKRQRLDEQQQQQQQQQHAEQQADAAVGNEDSQQPVQQATAAAAAPALAAEQQQQQQQGEAATGAGEASAAGAVSSQREMVAVVLEFTLPPSCYATMLVRELTKSSTSKASHTQLSARA</sequence>
<evidence type="ECO:0000313" key="8">
    <source>
        <dbReference type="Proteomes" id="UP000256970"/>
    </source>
</evidence>
<dbReference type="InterPro" id="IPR020119">
    <property type="entry name" value="PsdUridine_synth_TruD_CS"/>
</dbReference>
<keyword evidence="2" id="KW-0819">tRNA processing</keyword>
<feature type="region of interest" description="Disordered" evidence="5">
    <location>
        <begin position="160"/>
        <end position="208"/>
    </location>
</feature>
<evidence type="ECO:0000313" key="7">
    <source>
        <dbReference type="EMBL" id="SZX63908.1"/>
    </source>
</evidence>
<evidence type="ECO:0000259" key="6">
    <source>
        <dbReference type="PROSITE" id="PS50984"/>
    </source>
</evidence>
<dbReference type="PANTHER" id="PTHR13326">
    <property type="entry name" value="TRNA PSEUDOURIDINE SYNTHASE D"/>
    <property type="match status" value="1"/>
</dbReference>
<reference evidence="7 8" key="1">
    <citation type="submission" date="2016-10" db="EMBL/GenBank/DDBJ databases">
        <authorList>
            <person name="Cai Z."/>
        </authorList>
    </citation>
    <scope>NUCLEOTIDE SEQUENCE [LARGE SCALE GENOMIC DNA]</scope>
</reference>
<protein>
    <recommendedName>
        <fullName evidence="6">TRUD domain-containing protein</fullName>
    </recommendedName>
</protein>
<dbReference type="AlphaFoldDB" id="A0A383VEC4"/>
<dbReference type="InterPro" id="IPR011760">
    <property type="entry name" value="PsdUridine_synth_TruD_insert"/>
</dbReference>
<dbReference type="GO" id="GO:0003723">
    <property type="term" value="F:RNA binding"/>
    <property type="evidence" value="ECO:0007669"/>
    <property type="project" value="InterPro"/>
</dbReference>
<comment type="similarity">
    <text evidence="1">Belongs to the pseudouridine synthase TruD family.</text>
</comment>
<evidence type="ECO:0000256" key="3">
    <source>
        <dbReference type="ARBA" id="ARBA00023235"/>
    </source>
</evidence>
<dbReference type="PANTHER" id="PTHR13326:SF21">
    <property type="entry name" value="PSEUDOURIDYLATE SYNTHASE PUS7L"/>
    <property type="match status" value="1"/>
</dbReference>
<dbReference type="NCBIfam" id="TIGR00094">
    <property type="entry name" value="tRNA_TruD_broad"/>
    <property type="match status" value="1"/>
</dbReference>
<feature type="domain" description="TRUD" evidence="6">
    <location>
        <begin position="332"/>
        <end position="602"/>
    </location>
</feature>
<dbReference type="GO" id="GO:0005634">
    <property type="term" value="C:nucleus"/>
    <property type="evidence" value="ECO:0007669"/>
    <property type="project" value="TreeGrafter"/>
</dbReference>
<dbReference type="Gene3D" id="3.30.2350.20">
    <property type="entry name" value="TruD, catalytic domain"/>
    <property type="match status" value="2"/>
</dbReference>
<dbReference type="PROSITE" id="PS01268">
    <property type="entry name" value="UPF0024"/>
    <property type="match status" value="1"/>
</dbReference>
<dbReference type="STRING" id="3088.A0A383VEC4"/>
<dbReference type="PROSITE" id="PS50984">
    <property type="entry name" value="TRUD"/>
    <property type="match status" value="1"/>
</dbReference>
<keyword evidence="8" id="KW-1185">Reference proteome</keyword>
<feature type="compositionally biased region" description="Low complexity" evidence="5">
    <location>
        <begin position="695"/>
        <end position="750"/>
    </location>
</feature>
<feature type="coiled-coil region" evidence="4">
    <location>
        <begin position="86"/>
        <end position="116"/>
    </location>
</feature>
<dbReference type="GO" id="GO:0009982">
    <property type="term" value="F:pseudouridine synthase activity"/>
    <property type="evidence" value="ECO:0007669"/>
    <property type="project" value="InterPro"/>
</dbReference>
<organism evidence="7 8">
    <name type="scientific">Tetradesmus obliquus</name>
    <name type="common">Green alga</name>
    <name type="synonym">Acutodesmus obliquus</name>
    <dbReference type="NCBI Taxonomy" id="3088"/>
    <lineage>
        <taxon>Eukaryota</taxon>
        <taxon>Viridiplantae</taxon>
        <taxon>Chlorophyta</taxon>
        <taxon>core chlorophytes</taxon>
        <taxon>Chlorophyceae</taxon>
        <taxon>CS clade</taxon>
        <taxon>Sphaeropleales</taxon>
        <taxon>Scenedesmaceae</taxon>
        <taxon>Tetradesmus</taxon>
    </lineage>
</organism>
<dbReference type="InterPro" id="IPR001656">
    <property type="entry name" value="PsdUridine_synth_TruD"/>
</dbReference>
<feature type="region of interest" description="Disordered" evidence="5">
    <location>
        <begin position="675"/>
        <end position="750"/>
    </location>
</feature>
<dbReference type="SUPFAM" id="SSF55120">
    <property type="entry name" value="Pseudouridine synthase"/>
    <property type="match status" value="1"/>
</dbReference>
<dbReference type="CDD" id="cd02576">
    <property type="entry name" value="PseudoU_synth_ScPUS7"/>
    <property type="match status" value="1"/>
</dbReference>
<dbReference type="InterPro" id="IPR020103">
    <property type="entry name" value="PsdUridine_synth_cat_dom_sf"/>
</dbReference>
<evidence type="ECO:0000256" key="4">
    <source>
        <dbReference type="SAM" id="Coils"/>
    </source>
</evidence>
<accession>A0A383VEC4</accession>